<reference evidence="1 2" key="1">
    <citation type="submission" date="2020-04" db="EMBL/GenBank/DDBJ databases">
        <title>Usitatibacter rugosus gen. nov., sp. nov. and Usitatibacter palustris sp. nov., novel members of Usitatibacteraceae fam. nov. within the order Nitrosomonadales isolated from soil.</title>
        <authorList>
            <person name="Huber K.J."/>
            <person name="Neumann-Schaal M."/>
            <person name="Geppert A."/>
            <person name="Luckner M."/>
            <person name="Wanner G."/>
            <person name="Overmann J."/>
        </authorList>
    </citation>
    <scope>NUCLEOTIDE SEQUENCE [LARGE SCALE GENOMIC DNA]</scope>
    <source>
        <strain evidence="1 2">0125_3</strain>
    </source>
</reference>
<evidence type="ECO:0000313" key="2">
    <source>
        <dbReference type="Proteomes" id="UP000501534"/>
    </source>
</evidence>
<keyword evidence="2" id="KW-1185">Reference proteome</keyword>
<evidence type="ECO:0000313" key="1">
    <source>
        <dbReference type="EMBL" id="QJR09564.1"/>
    </source>
</evidence>
<name>A0A6M4GSW3_9PROT</name>
<sequence length="614" mass="65173">MRSRACLSDLRAGLLAVALLIPALAGAGGVAVTPVNVSVMGGESRSFTARFSNADGSPVAGAPVSWANDVCGTFPNSASTAVGTTDASGVSSIRFTAAPSADVTCWLTATVGETTVQFDVVTYRLDQVSIAVVSGVNFDPQGSMTFQVSVQLGAEPLPEVEITSRLLPGTAPAPVSFLPGAASTGQGGRASFVLQPPMRVTGEYNVEFAFRGITRQVKMQRGPEYATLSRTITAQSADGGTRTLTVSSVSSPGCGFGGGSAILDPAVTEFRPELAPAKGLVYTEGLLSIRTENCYGPVPTTFTLTTPRPVPSGSMFWMLSATKDKPLPHWHAVPVVVAGNTATFTLTDGVNDGDLVTDGAVTAFGGFAVAPPWYFELQDLWWGGLGENGWGVSIVQHQEKLFAVIFAYDGNGMPTWYVMSAGQWNAARTVFTGALYSPRGAPYTAYDASRLDIGPSVGTLTLTFTDATHATLDYVINGMAGRKQITRTIFGPSLANTRPVVGDMWWGGSQQNGWGIAIIQQFGTLFAAWFTYNEKGEPTWFVMPAGSWTATDTFEGRIYRTSSSRWLAMAYNTSSFRVADVGTFRVRFTTTDTAVFEWTIDGRSGTLPLARQQF</sequence>
<evidence type="ECO:0008006" key="3">
    <source>
        <dbReference type="Google" id="ProtNLM"/>
    </source>
</evidence>
<dbReference type="InterPro" id="IPR053784">
    <property type="entry name" value="Choice_anch_U_dom"/>
</dbReference>
<dbReference type="NCBIfam" id="NF041766">
    <property type="entry name" value="choice_anch_U"/>
    <property type="match status" value="1"/>
</dbReference>
<dbReference type="KEGG" id="uru:DSM104443_00613"/>
<dbReference type="AlphaFoldDB" id="A0A6M4GSW3"/>
<gene>
    <name evidence="1" type="ORF">DSM104443_00613</name>
</gene>
<accession>A0A6M4GSW3</accession>
<proteinExistence type="predicted"/>
<protein>
    <recommendedName>
        <fullName evidence="3">Big-1 domain-containing protein</fullName>
    </recommendedName>
</protein>
<dbReference type="Gene3D" id="2.60.40.10">
    <property type="entry name" value="Immunoglobulins"/>
    <property type="match status" value="1"/>
</dbReference>
<dbReference type="EMBL" id="CP053069">
    <property type="protein sequence ID" value="QJR09564.1"/>
    <property type="molecule type" value="Genomic_DNA"/>
</dbReference>
<dbReference type="InterPro" id="IPR013783">
    <property type="entry name" value="Ig-like_fold"/>
</dbReference>
<dbReference type="Proteomes" id="UP000501534">
    <property type="component" value="Chromosome"/>
</dbReference>
<organism evidence="1 2">
    <name type="scientific">Usitatibacter rugosus</name>
    <dbReference type="NCBI Taxonomy" id="2732067"/>
    <lineage>
        <taxon>Bacteria</taxon>
        <taxon>Pseudomonadati</taxon>
        <taxon>Pseudomonadota</taxon>
        <taxon>Betaproteobacteria</taxon>
        <taxon>Nitrosomonadales</taxon>
        <taxon>Usitatibacteraceae</taxon>
        <taxon>Usitatibacter</taxon>
    </lineage>
</organism>